<feature type="compositionally biased region" description="Pro residues" evidence="1">
    <location>
        <begin position="431"/>
        <end position="442"/>
    </location>
</feature>
<organism evidence="2 3">
    <name type="scientific">Orchesella dallaii</name>
    <dbReference type="NCBI Taxonomy" id="48710"/>
    <lineage>
        <taxon>Eukaryota</taxon>
        <taxon>Metazoa</taxon>
        <taxon>Ecdysozoa</taxon>
        <taxon>Arthropoda</taxon>
        <taxon>Hexapoda</taxon>
        <taxon>Collembola</taxon>
        <taxon>Entomobryomorpha</taxon>
        <taxon>Entomobryoidea</taxon>
        <taxon>Orchesellidae</taxon>
        <taxon>Orchesellinae</taxon>
        <taxon>Orchesella</taxon>
    </lineage>
</organism>
<feature type="region of interest" description="Disordered" evidence="1">
    <location>
        <begin position="1090"/>
        <end position="1148"/>
    </location>
</feature>
<feature type="compositionally biased region" description="Pro residues" evidence="1">
    <location>
        <begin position="413"/>
        <end position="424"/>
    </location>
</feature>
<feature type="compositionally biased region" description="Acidic residues" evidence="1">
    <location>
        <begin position="334"/>
        <end position="348"/>
    </location>
</feature>
<feature type="compositionally biased region" description="Pro residues" evidence="1">
    <location>
        <begin position="188"/>
        <end position="199"/>
    </location>
</feature>
<reference evidence="2 3" key="1">
    <citation type="submission" date="2024-08" db="EMBL/GenBank/DDBJ databases">
        <authorList>
            <person name="Cucini C."/>
            <person name="Frati F."/>
        </authorList>
    </citation>
    <scope>NUCLEOTIDE SEQUENCE [LARGE SCALE GENOMIC DNA]</scope>
</reference>
<feature type="region of interest" description="Disordered" evidence="1">
    <location>
        <begin position="97"/>
        <end position="127"/>
    </location>
</feature>
<accession>A0ABP1Q8Y2</accession>
<evidence type="ECO:0000313" key="3">
    <source>
        <dbReference type="Proteomes" id="UP001642540"/>
    </source>
</evidence>
<name>A0ABP1Q8Y2_9HEXA</name>
<keyword evidence="3" id="KW-1185">Reference proteome</keyword>
<feature type="compositionally biased region" description="Basic and acidic residues" evidence="1">
    <location>
        <begin position="481"/>
        <end position="493"/>
    </location>
</feature>
<feature type="region of interest" description="Disordered" evidence="1">
    <location>
        <begin position="177"/>
        <end position="603"/>
    </location>
</feature>
<feature type="compositionally biased region" description="Low complexity" evidence="1">
    <location>
        <begin position="232"/>
        <end position="255"/>
    </location>
</feature>
<gene>
    <name evidence="2" type="ORF">ODALV1_LOCUS8636</name>
</gene>
<dbReference type="EMBL" id="CAXLJM020000026">
    <property type="protein sequence ID" value="CAL8093907.1"/>
    <property type="molecule type" value="Genomic_DNA"/>
</dbReference>
<feature type="compositionally biased region" description="Basic residues" evidence="1">
    <location>
        <begin position="256"/>
        <end position="270"/>
    </location>
</feature>
<dbReference type="Proteomes" id="UP001642540">
    <property type="component" value="Unassembled WGS sequence"/>
</dbReference>
<proteinExistence type="predicted"/>
<feature type="compositionally biased region" description="Polar residues" evidence="1">
    <location>
        <begin position="100"/>
        <end position="112"/>
    </location>
</feature>
<evidence type="ECO:0000313" key="2">
    <source>
        <dbReference type="EMBL" id="CAL8093907.1"/>
    </source>
</evidence>
<evidence type="ECO:0000256" key="1">
    <source>
        <dbReference type="SAM" id="MobiDB-lite"/>
    </source>
</evidence>
<feature type="compositionally biased region" description="Basic and acidic residues" evidence="1">
    <location>
        <begin position="549"/>
        <end position="575"/>
    </location>
</feature>
<protein>
    <submittedName>
        <fullName evidence="2">Uncharacterized protein</fullName>
    </submittedName>
</protein>
<feature type="compositionally biased region" description="Basic and acidic residues" evidence="1">
    <location>
        <begin position="501"/>
        <end position="542"/>
    </location>
</feature>
<comment type="caution">
    <text evidence="2">The sequence shown here is derived from an EMBL/GenBank/DDBJ whole genome shotgun (WGS) entry which is preliminary data.</text>
</comment>
<sequence>MELLEKIIICFIACMIAYPDRIAVEPHELVESPLLKEIELKKSFLYRRPAAKLPINNEGQKAIKVSNKEDSNAITVKPARKLNSGTNSEINNVRFVTGTEEGQSSDPSSLSEGNKKVDNDKETPGKDRVFVPPYKFPFWGLPYGVYSNAGAINPGLFPFVPGGPGFPPFDGIFGGPFGPGAFPGKQKPFPPGVGTPMYPPNYLGPGQPPLNPTGNLNARKLKPGPPPGAYGPGAPVGYKKPPAAAADKPKGTKAPSKPKAKPKPKPKKPKTTPEPDYLDSSCPCMKSKDEDSPPPKYKKAKPTPTPDDSDDMPACPCSAHPPTPKKKKKKVVVVEDDDDDDDNDDIDDYAPVQPKKQTPTPCPFALKTPPIYPPQPEPTYATHYVPPPPPPPEATTAKPYVPPPPETTTAKPYVPPPPPPPPPETTTAKPYVPPPPPPPPPETTTAKPYDPQTPYPYRGYRRPPERDYESDSEPPGKYYSRHPDRDYESESGRYHRRPSHREHERENSGRHHYRTHPESEYDHEPRSRYYEHSPEHDYDAKYYRKRPRNHESEDHDESLEKEPSRPKSYEKDKSPKYGVYDQDLTTTESPPPDPNNPRPRTKCKLKLKPKVLNSYSSDYMSHVPEPTTTTTTRPSTQKPCPYKLRRQMAKYNNNTATRYKPVVVYAYPPEPESESSTNYEPATAYSDQSPIYNSHDHDHDHDLDTEASHSTVVYQPNPKDIMHSSDTSVTVPLPFPMMMDQSKSKSNEPNTVTYKLDLSEELLSKLTTPVHIAPQVQGLAPQLISPGNAYLVGGQPITIGSSSSMRTQQIVTPQQITYSTTNQGNTPQLVAPQPISYNNNGLGTAQHINVIAPQPMTYSSQLVPQVVATQPQPLIVLNSLPQHQSQQPQHLIFPPTTVSQPSLGHQRIVLNSPSVYDHQTSASAATVSYLPSTQIKTASFMQNYPSLPSSSSPIAYVLPESKDSLSLASKLVSPYQILSYPHQQQQIQQRRPNEPEVSRNYVVIDRAELAELRESSRSIVPENIPPPPEVVHISFHARSNEPEEPNKPLSFPDNYFITSNMPQYTDFNPASTKMASQFADVFDMNNMEGLLRSPPTRFRRGKAMPSEESEKKNEEGESLQQKKSVTKESGLDAAATDGEKVSKKIKSSAVQKAAENSYSAKFHVSDVPFIENHKI</sequence>
<feature type="compositionally biased region" description="Basic and acidic residues" evidence="1">
    <location>
        <begin position="113"/>
        <end position="127"/>
    </location>
</feature>
<feature type="region of interest" description="Disordered" evidence="1">
    <location>
        <begin position="617"/>
        <end position="639"/>
    </location>
</feature>